<dbReference type="InterPro" id="IPR004474">
    <property type="entry name" value="LytR_CpsA_psr"/>
</dbReference>
<dbReference type="NCBIfam" id="TIGR00350">
    <property type="entry name" value="lytR_cpsA_psr"/>
    <property type="match status" value="1"/>
</dbReference>
<dbReference type="Proteomes" id="UP000582974">
    <property type="component" value="Unassembled WGS sequence"/>
</dbReference>
<evidence type="ECO:0000259" key="3">
    <source>
        <dbReference type="Pfam" id="PF03816"/>
    </source>
</evidence>
<organism evidence="5 6">
    <name type="scientific">Haloechinothrix aidingensis</name>
    <dbReference type="NCBI Taxonomy" id="2752311"/>
    <lineage>
        <taxon>Bacteria</taxon>
        <taxon>Bacillati</taxon>
        <taxon>Actinomycetota</taxon>
        <taxon>Actinomycetes</taxon>
        <taxon>Pseudonocardiales</taxon>
        <taxon>Pseudonocardiaceae</taxon>
        <taxon>Haloechinothrix</taxon>
    </lineage>
</organism>
<comment type="caution">
    <text evidence="5">The sequence shown here is derived from an EMBL/GenBank/DDBJ whole genome shotgun (WGS) entry which is preliminary data.</text>
</comment>
<reference evidence="5 6" key="1">
    <citation type="submission" date="2020-07" db="EMBL/GenBank/DDBJ databases">
        <title>Genome of Haloechinothrix sp.</title>
        <authorList>
            <person name="Tang S.-K."/>
            <person name="Yang L."/>
            <person name="Zhu W.-Y."/>
        </authorList>
    </citation>
    <scope>NUCLEOTIDE SEQUENCE [LARGE SCALE GENOMIC DNA]</scope>
    <source>
        <strain evidence="5 6">YIM 98757</strain>
    </source>
</reference>
<proteinExistence type="inferred from homology"/>
<evidence type="ECO:0000259" key="4">
    <source>
        <dbReference type="Pfam" id="PF13399"/>
    </source>
</evidence>
<dbReference type="Gene3D" id="3.30.70.2390">
    <property type="match status" value="1"/>
</dbReference>
<feature type="region of interest" description="Disordered" evidence="2">
    <location>
        <begin position="430"/>
        <end position="486"/>
    </location>
</feature>
<name>A0A838A7L2_9PSEU</name>
<comment type="similarity">
    <text evidence="1">Belongs to the LytR/CpsA/Psr (LCP) family.</text>
</comment>
<feature type="compositionally biased region" description="Polar residues" evidence="2">
    <location>
        <begin position="434"/>
        <end position="447"/>
    </location>
</feature>
<dbReference type="AlphaFoldDB" id="A0A838A7L2"/>
<sequence length="486" mass="51304">MSATGYAWGTLQGMGHGLTVADVIGDEGGGHEPADGSRDILLIGVDSRTDAQGNEVPLEELNEINVGEADGELNTDTIIHVHIPNDGSRAVAVSIPRDSYVDIPGYGKHKINSAFARGKTTEERRLREQGVTDPNELEVRSDQEGARTLIESVEALTGRTIDNYASVNFFGFLEITEAIGGVKVCLKEPVDDYDSGADFDAGVQTISGADALGFVRQRHGLPRGDLDRVVRQQAFMAGLANKVLSTGTLTNPRKLNDLMDAFKKAVVLDQDWDVMGFAEQMSGLAGGQIEFHTIPVMSLSMDTPDGSAVQVDPAQVRDFFAELSGDEQDDEDSGHTEEQDNSDITVNVMNTTTVPGLAADVADTLTGKGFIEGLVSNATAREATVVRYAPGERDKADRVAEALDGPGRPEEDPALTPGNITVLLGSDFRGTELSAESGSGRTPQSEQDGPDAPEQDPGGPGANPEGPAAEDSGQEPITADGVTCVN</sequence>
<evidence type="ECO:0000313" key="5">
    <source>
        <dbReference type="EMBL" id="MBA0125125.1"/>
    </source>
</evidence>
<evidence type="ECO:0000256" key="1">
    <source>
        <dbReference type="ARBA" id="ARBA00006068"/>
    </source>
</evidence>
<evidence type="ECO:0000313" key="6">
    <source>
        <dbReference type="Proteomes" id="UP000582974"/>
    </source>
</evidence>
<evidence type="ECO:0000256" key="2">
    <source>
        <dbReference type="SAM" id="MobiDB-lite"/>
    </source>
</evidence>
<dbReference type="EMBL" id="JACCKD010000002">
    <property type="protein sequence ID" value="MBA0125125.1"/>
    <property type="molecule type" value="Genomic_DNA"/>
</dbReference>
<accession>A0A838A7L2</accession>
<feature type="domain" description="LytR/CpsA/Psr regulator C-terminal" evidence="4">
    <location>
        <begin position="343"/>
        <end position="428"/>
    </location>
</feature>
<dbReference type="Pfam" id="PF13399">
    <property type="entry name" value="LytR_C"/>
    <property type="match status" value="1"/>
</dbReference>
<dbReference type="PANTHER" id="PTHR33392:SF6">
    <property type="entry name" value="POLYISOPRENYL-TEICHOIC ACID--PEPTIDOGLYCAN TEICHOIC ACID TRANSFERASE TAGU"/>
    <property type="match status" value="1"/>
</dbReference>
<dbReference type="Pfam" id="PF03816">
    <property type="entry name" value="LytR_cpsA_psr"/>
    <property type="match status" value="1"/>
</dbReference>
<dbReference type="PANTHER" id="PTHR33392">
    <property type="entry name" value="POLYISOPRENYL-TEICHOIC ACID--PEPTIDOGLYCAN TEICHOIC ACID TRANSFERASE TAGU"/>
    <property type="match status" value="1"/>
</dbReference>
<feature type="domain" description="Cell envelope-related transcriptional attenuator" evidence="3">
    <location>
        <begin position="74"/>
        <end position="244"/>
    </location>
</feature>
<keyword evidence="6" id="KW-1185">Reference proteome</keyword>
<dbReference type="Gene3D" id="3.40.630.190">
    <property type="entry name" value="LCP protein"/>
    <property type="match status" value="1"/>
</dbReference>
<gene>
    <name evidence="5" type="ORF">H0B56_06180</name>
</gene>
<dbReference type="InterPro" id="IPR050922">
    <property type="entry name" value="LytR/CpsA/Psr_CW_biosynth"/>
</dbReference>
<protein>
    <submittedName>
        <fullName evidence="5">LCP family protein</fullName>
    </submittedName>
</protein>
<dbReference type="InterPro" id="IPR027381">
    <property type="entry name" value="LytR/CpsA/Psr_C"/>
</dbReference>